<reference evidence="1 2" key="1">
    <citation type="submission" date="2016-11" db="EMBL/GenBank/DDBJ databases">
        <title>The macronuclear genome of Stentor coeruleus: a giant cell with tiny introns.</title>
        <authorList>
            <person name="Slabodnick M."/>
            <person name="Ruby J.G."/>
            <person name="Reiff S.B."/>
            <person name="Swart E.C."/>
            <person name="Gosai S."/>
            <person name="Prabakaran S."/>
            <person name="Witkowska E."/>
            <person name="Larue G.E."/>
            <person name="Fisher S."/>
            <person name="Freeman R.M."/>
            <person name="Gunawardena J."/>
            <person name="Chu W."/>
            <person name="Stover N.A."/>
            <person name="Gregory B.D."/>
            <person name="Nowacki M."/>
            <person name="Derisi J."/>
            <person name="Roy S.W."/>
            <person name="Marshall W.F."/>
            <person name="Sood P."/>
        </authorList>
    </citation>
    <scope>NUCLEOTIDE SEQUENCE [LARGE SCALE GENOMIC DNA]</scope>
    <source>
        <strain evidence="1">WM001</strain>
    </source>
</reference>
<dbReference type="AlphaFoldDB" id="A0A1R2D2Q7"/>
<dbReference type="GO" id="GO:0005509">
    <property type="term" value="F:calcium ion binding"/>
    <property type="evidence" value="ECO:0007669"/>
    <property type="project" value="InterPro"/>
</dbReference>
<dbReference type="Proteomes" id="UP000187209">
    <property type="component" value="Unassembled WGS sequence"/>
</dbReference>
<dbReference type="OrthoDB" id="296565at2759"/>
<protein>
    <recommendedName>
        <fullName evidence="3">EF-hand domain-containing protein</fullName>
    </recommendedName>
</protein>
<dbReference type="EMBL" id="MPUH01000010">
    <property type="protein sequence ID" value="OMJ95554.1"/>
    <property type="molecule type" value="Genomic_DNA"/>
</dbReference>
<keyword evidence="2" id="KW-1185">Reference proteome</keyword>
<evidence type="ECO:0000313" key="1">
    <source>
        <dbReference type="EMBL" id="OMJ95554.1"/>
    </source>
</evidence>
<gene>
    <name evidence="1" type="ORF">SteCoe_963</name>
</gene>
<evidence type="ECO:0008006" key="3">
    <source>
        <dbReference type="Google" id="ProtNLM"/>
    </source>
</evidence>
<comment type="caution">
    <text evidence="1">The sequence shown here is derived from an EMBL/GenBank/DDBJ whole genome shotgun (WGS) entry which is preliminary data.</text>
</comment>
<sequence length="173" mass="19994">MKHTVARKVSMLNPKHSSKQEIRLPDYLVSIMQLEDLRIAFSLYEIPEYPGVIQMTQARGILWNFGFWRMTSKEFEKELGNNGVDLSKTTIEWNELVNIVTKRYYQGGRDQELKDTFKVFDKREKGVTTITDIKNSLQSRLEVPISETEVAEMFEMAGLSSGSNISLEEFMSL</sequence>
<dbReference type="SUPFAM" id="SSF47473">
    <property type="entry name" value="EF-hand"/>
    <property type="match status" value="1"/>
</dbReference>
<proteinExistence type="predicted"/>
<evidence type="ECO:0000313" key="2">
    <source>
        <dbReference type="Proteomes" id="UP000187209"/>
    </source>
</evidence>
<name>A0A1R2D2Q7_9CILI</name>
<dbReference type="InterPro" id="IPR011992">
    <property type="entry name" value="EF-hand-dom_pair"/>
</dbReference>
<accession>A0A1R2D2Q7</accession>
<dbReference type="Gene3D" id="1.10.238.10">
    <property type="entry name" value="EF-hand"/>
    <property type="match status" value="1"/>
</dbReference>
<organism evidence="1 2">
    <name type="scientific">Stentor coeruleus</name>
    <dbReference type="NCBI Taxonomy" id="5963"/>
    <lineage>
        <taxon>Eukaryota</taxon>
        <taxon>Sar</taxon>
        <taxon>Alveolata</taxon>
        <taxon>Ciliophora</taxon>
        <taxon>Postciliodesmatophora</taxon>
        <taxon>Heterotrichea</taxon>
        <taxon>Heterotrichida</taxon>
        <taxon>Stentoridae</taxon>
        <taxon>Stentor</taxon>
    </lineage>
</organism>